<dbReference type="GO" id="GO:0006066">
    <property type="term" value="P:alcohol metabolic process"/>
    <property type="evidence" value="ECO:0007669"/>
    <property type="project" value="UniProtKB-ARBA"/>
</dbReference>
<dbReference type="SUPFAM" id="SSF51445">
    <property type="entry name" value="(Trans)glycosidases"/>
    <property type="match status" value="1"/>
</dbReference>
<evidence type="ECO:0000313" key="17">
    <source>
        <dbReference type="Proteomes" id="UP001153712"/>
    </source>
</evidence>
<evidence type="ECO:0000256" key="6">
    <source>
        <dbReference type="ARBA" id="ARBA00022729"/>
    </source>
</evidence>
<dbReference type="InterPro" id="IPR001139">
    <property type="entry name" value="Glyco_hydro_30"/>
</dbReference>
<dbReference type="FunFam" id="3.20.20.80:FF:000030">
    <property type="entry name" value="Lysosomal acid glucosylceramidase"/>
    <property type="match status" value="1"/>
</dbReference>
<evidence type="ECO:0000259" key="15">
    <source>
        <dbReference type="Pfam" id="PF17189"/>
    </source>
</evidence>
<dbReference type="SUPFAM" id="SSF51011">
    <property type="entry name" value="Glycosyl hydrolase domain"/>
    <property type="match status" value="1"/>
</dbReference>
<dbReference type="Gene3D" id="3.20.20.80">
    <property type="entry name" value="Glycosidases"/>
    <property type="match status" value="1"/>
</dbReference>
<dbReference type="InterPro" id="IPR033452">
    <property type="entry name" value="GH30_C"/>
</dbReference>
<dbReference type="Pfam" id="PF02055">
    <property type="entry name" value="Glyco_hydro_30"/>
    <property type="match status" value="1"/>
</dbReference>
<dbReference type="PANTHER" id="PTHR11069:SF23">
    <property type="entry name" value="LYSOSOMAL ACID GLUCOSYLCERAMIDASE"/>
    <property type="match status" value="1"/>
</dbReference>
<comment type="pathway">
    <text evidence="2">Lipid metabolism; sphingolipid metabolism.</text>
</comment>
<organism evidence="16 17">
    <name type="scientific">Phyllotreta striolata</name>
    <name type="common">Striped flea beetle</name>
    <name type="synonym">Crioceris striolata</name>
    <dbReference type="NCBI Taxonomy" id="444603"/>
    <lineage>
        <taxon>Eukaryota</taxon>
        <taxon>Metazoa</taxon>
        <taxon>Ecdysozoa</taxon>
        <taxon>Arthropoda</taxon>
        <taxon>Hexapoda</taxon>
        <taxon>Insecta</taxon>
        <taxon>Pterygota</taxon>
        <taxon>Neoptera</taxon>
        <taxon>Endopterygota</taxon>
        <taxon>Coleoptera</taxon>
        <taxon>Polyphaga</taxon>
        <taxon>Cucujiformia</taxon>
        <taxon>Chrysomeloidea</taxon>
        <taxon>Chrysomelidae</taxon>
        <taxon>Galerucinae</taxon>
        <taxon>Alticini</taxon>
        <taxon>Phyllotreta</taxon>
    </lineage>
</organism>
<comment type="pathway">
    <text evidence="3">Sphingolipid metabolism.</text>
</comment>
<dbReference type="GO" id="GO:0007040">
    <property type="term" value="P:lysosome organization"/>
    <property type="evidence" value="ECO:0007669"/>
    <property type="project" value="UniProtKB-ARBA"/>
</dbReference>
<dbReference type="GO" id="GO:0005774">
    <property type="term" value="C:vacuolar membrane"/>
    <property type="evidence" value="ECO:0007669"/>
    <property type="project" value="UniProtKB-ARBA"/>
</dbReference>
<evidence type="ECO:0000256" key="9">
    <source>
        <dbReference type="ARBA" id="ARBA00023098"/>
    </source>
</evidence>
<keyword evidence="17" id="KW-1185">Reference proteome</keyword>
<feature type="chain" id="PRO_5040404833" description="Glucosylceramidase" evidence="13">
    <location>
        <begin position="20"/>
        <end position="508"/>
    </location>
</feature>
<dbReference type="GO" id="GO:0016241">
    <property type="term" value="P:regulation of macroautophagy"/>
    <property type="evidence" value="ECO:0007669"/>
    <property type="project" value="UniProtKB-ARBA"/>
</dbReference>
<evidence type="ECO:0000256" key="7">
    <source>
        <dbReference type="ARBA" id="ARBA00022801"/>
    </source>
</evidence>
<protein>
    <recommendedName>
        <fullName evidence="5 12">Glucosylceramidase</fullName>
        <ecNumber evidence="5 12">3.2.1.45</ecNumber>
    </recommendedName>
</protein>
<evidence type="ECO:0000256" key="10">
    <source>
        <dbReference type="ARBA" id="ARBA00050474"/>
    </source>
</evidence>
<dbReference type="InterPro" id="IPR017853">
    <property type="entry name" value="GH"/>
</dbReference>
<evidence type="ECO:0000256" key="13">
    <source>
        <dbReference type="SAM" id="SignalP"/>
    </source>
</evidence>
<gene>
    <name evidence="16" type="ORF">PHYEVI_LOCUS10162</name>
</gene>
<evidence type="ECO:0000256" key="11">
    <source>
        <dbReference type="ARBA" id="ARBA00051345"/>
    </source>
</evidence>
<dbReference type="GO" id="GO:0051246">
    <property type="term" value="P:regulation of protein metabolic process"/>
    <property type="evidence" value="ECO:0007669"/>
    <property type="project" value="UniProtKB-ARBA"/>
</dbReference>
<dbReference type="InterPro" id="IPR033453">
    <property type="entry name" value="Glyco_hydro_30_TIM-barrel"/>
</dbReference>
<dbReference type="GO" id="GO:0030163">
    <property type="term" value="P:protein catabolic process"/>
    <property type="evidence" value="ECO:0007669"/>
    <property type="project" value="UniProtKB-ARBA"/>
</dbReference>
<keyword evidence="6 13" id="KW-0732">Signal</keyword>
<keyword evidence="9 12" id="KW-0443">Lipid metabolism</keyword>
<dbReference type="Proteomes" id="UP001153712">
    <property type="component" value="Chromosome 7"/>
</dbReference>
<dbReference type="GO" id="GO:0006914">
    <property type="term" value="P:autophagy"/>
    <property type="evidence" value="ECO:0007669"/>
    <property type="project" value="UniProtKB-ARBA"/>
</dbReference>
<keyword evidence="8 12" id="KW-0746">Sphingolipid metabolism</keyword>
<comment type="catalytic activity">
    <reaction evidence="10">
        <text>a beta-D-glucosylceramide + H2O = an N-acyl-sphingoid base + D-glucose</text>
        <dbReference type="Rhea" id="RHEA:81447"/>
        <dbReference type="ChEBI" id="CHEBI:4167"/>
        <dbReference type="ChEBI" id="CHEBI:15377"/>
        <dbReference type="ChEBI" id="CHEBI:83264"/>
        <dbReference type="ChEBI" id="CHEBI:83273"/>
    </reaction>
    <physiologicalReaction direction="left-to-right" evidence="10">
        <dbReference type="Rhea" id="RHEA:81448"/>
    </physiologicalReaction>
</comment>
<keyword evidence="7 12" id="KW-0378">Hydrolase</keyword>
<dbReference type="GO" id="GO:0005764">
    <property type="term" value="C:lysosome"/>
    <property type="evidence" value="ECO:0007669"/>
    <property type="project" value="UniProtKB-ARBA"/>
</dbReference>
<feature type="signal peptide" evidence="13">
    <location>
        <begin position="1"/>
        <end position="19"/>
    </location>
</feature>
<dbReference type="GO" id="GO:0006680">
    <property type="term" value="P:glucosylceramide catabolic process"/>
    <property type="evidence" value="ECO:0007669"/>
    <property type="project" value="UniProtKB-ARBA"/>
</dbReference>
<evidence type="ECO:0000256" key="4">
    <source>
        <dbReference type="ARBA" id="ARBA00005382"/>
    </source>
</evidence>
<dbReference type="GO" id="GO:0042391">
    <property type="term" value="P:regulation of membrane potential"/>
    <property type="evidence" value="ECO:0007669"/>
    <property type="project" value="UniProtKB-ARBA"/>
</dbReference>
<evidence type="ECO:0000256" key="2">
    <source>
        <dbReference type="ARBA" id="ARBA00004760"/>
    </source>
</evidence>
<evidence type="ECO:0000256" key="8">
    <source>
        <dbReference type="ARBA" id="ARBA00022919"/>
    </source>
</evidence>
<evidence type="ECO:0000259" key="14">
    <source>
        <dbReference type="Pfam" id="PF02055"/>
    </source>
</evidence>
<dbReference type="GO" id="GO:0010605">
    <property type="term" value="P:negative regulation of macromolecule metabolic process"/>
    <property type="evidence" value="ECO:0007669"/>
    <property type="project" value="UniProtKB-ARBA"/>
</dbReference>
<evidence type="ECO:0000256" key="12">
    <source>
        <dbReference type="RuleBase" id="RU361188"/>
    </source>
</evidence>
<dbReference type="AlphaFoldDB" id="A0A9N9XQU8"/>
<comment type="similarity">
    <text evidence="4 12">Belongs to the glycosyl hydrolase 30 family.</text>
</comment>
<dbReference type="GO" id="GO:0016758">
    <property type="term" value="F:hexosyltransferase activity"/>
    <property type="evidence" value="ECO:0007669"/>
    <property type="project" value="UniProtKB-ARBA"/>
</dbReference>
<feature type="domain" description="Glycosyl hydrolase family 30 TIM-barrel" evidence="14">
    <location>
        <begin position="95"/>
        <end position="440"/>
    </location>
</feature>
<dbReference type="PANTHER" id="PTHR11069">
    <property type="entry name" value="GLUCOSYLCERAMIDASE"/>
    <property type="match status" value="1"/>
</dbReference>
<name>A0A9N9XQU8_PHYSR</name>
<keyword evidence="12" id="KW-0326">Glycosidase</keyword>
<dbReference type="Pfam" id="PF17189">
    <property type="entry name" value="Glyco_hydro_30C"/>
    <property type="match status" value="1"/>
</dbReference>
<comment type="catalytic activity">
    <reaction evidence="1">
        <text>a beta-D-glucosyl-(1&lt;-&gt;1')-N-acylsphing-4-enine + H2O = an N-acylsphing-4-enine + D-glucose</text>
        <dbReference type="Rhea" id="RHEA:13269"/>
        <dbReference type="ChEBI" id="CHEBI:4167"/>
        <dbReference type="ChEBI" id="CHEBI:15377"/>
        <dbReference type="ChEBI" id="CHEBI:22801"/>
        <dbReference type="ChEBI" id="CHEBI:52639"/>
        <dbReference type="EC" id="3.2.1.45"/>
    </reaction>
    <physiologicalReaction direction="left-to-right" evidence="1">
        <dbReference type="Rhea" id="RHEA:13270"/>
    </physiologicalReaction>
</comment>
<reference evidence="16" key="1">
    <citation type="submission" date="2022-01" db="EMBL/GenBank/DDBJ databases">
        <authorList>
            <person name="King R."/>
        </authorList>
    </citation>
    <scope>NUCLEOTIDE SEQUENCE</scope>
</reference>
<dbReference type="PRINTS" id="PR00843">
    <property type="entry name" value="GLHYDRLASE30"/>
</dbReference>
<dbReference type="GO" id="GO:0032006">
    <property type="term" value="P:regulation of TOR signaling"/>
    <property type="evidence" value="ECO:0007669"/>
    <property type="project" value="UniProtKB-ARBA"/>
</dbReference>
<dbReference type="EMBL" id="OU900100">
    <property type="protein sequence ID" value="CAG9863886.1"/>
    <property type="molecule type" value="Genomic_DNA"/>
</dbReference>
<evidence type="ECO:0000256" key="5">
    <source>
        <dbReference type="ARBA" id="ARBA00012658"/>
    </source>
</evidence>
<comment type="catalytic activity">
    <reaction evidence="11">
        <text>an N-acyl-1-beta-D-glucosyl-15-methylhexadecasphing-4-enine + H2O = an N-acyl-15-methylhexadecasphing-4-enine + D-glucose</text>
        <dbReference type="Rhea" id="RHEA:34755"/>
        <dbReference type="ChEBI" id="CHEBI:4167"/>
        <dbReference type="ChEBI" id="CHEBI:15377"/>
        <dbReference type="ChEBI" id="CHEBI:70815"/>
        <dbReference type="ChEBI" id="CHEBI:70846"/>
    </reaction>
    <physiologicalReaction direction="left-to-right" evidence="11">
        <dbReference type="Rhea" id="RHEA:34756"/>
    </physiologicalReaction>
</comment>
<dbReference type="OrthoDB" id="2160638at2759"/>
<evidence type="ECO:0000256" key="3">
    <source>
        <dbReference type="ARBA" id="ARBA00004991"/>
    </source>
</evidence>
<feature type="domain" description="Glycosyl hydrolase family 30 beta sandwich" evidence="15">
    <location>
        <begin position="443"/>
        <end position="504"/>
    </location>
</feature>
<accession>A0A9N9XQU8</accession>
<dbReference type="GO" id="GO:0008202">
    <property type="term" value="P:steroid metabolic process"/>
    <property type="evidence" value="ECO:0007669"/>
    <property type="project" value="UniProtKB-ARBA"/>
</dbReference>
<dbReference type="EC" id="3.2.1.45" evidence="5 12"/>
<dbReference type="GO" id="GO:0005102">
    <property type="term" value="F:signaling receptor binding"/>
    <property type="evidence" value="ECO:0007669"/>
    <property type="project" value="UniProtKB-ARBA"/>
</dbReference>
<evidence type="ECO:0000256" key="1">
    <source>
        <dbReference type="ARBA" id="ARBA00001013"/>
    </source>
</evidence>
<dbReference type="GO" id="GO:0004348">
    <property type="term" value="F:glucosylceramidase activity"/>
    <property type="evidence" value="ECO:0007669"/>
    <property type="project" value="UniProtKB-EC"/>
</dbReference>
<evidence type="ECO:0000313" key="16">
    <source>
        <dbReference type="EMBL" id="CAG9863886.1"/>
    </source>
</evidence>
<proteinExistence type="inferred from homology"/>
<sequence>MIVLVAICSFLIVSQLSSAQDCLSRDFGNDGTVCVCNADHCDTLAPIAKVQKGTYASFTSNLDGLRFKKDEGSLEASTENATNLINIGKKTYQEILGFGGAFTDATGINIKSLSEDVQDKLIQAYFSENGLEYNIGRVPIGGTDFSLEGYSYCDTENDTADPQLTQFNLTSADHDYKIPFIIKALELTNNKLDLFGSAWIAPNWMKTIPGFLARDSFIKDEFYQAWADYFVKFLQAYKEQNIPFWGITTGNEPLTAYGQKKIPSVAWNVELAKKWIKENLGPALRKSEFSDIKLMMLDDQRLLLPSAANELLDDKEVDKYVDGIAVHWYSDWIISTKNLDDTNDNHPEKFLLATEACNGYMFNDVLIGNWDRGEAYAKSIIEDLNHWVTGWTDWNMALNVDGGPTFINNVVDSPIIVNAAANEFYKQPMYYALGHFSKFIPKGSLRLESSSFDDQVNVGAYRRPDGGTVVVVLNKDTEAKNATIRDASNSKDIEIALSPKSITSLVFW</sequence>